<keyword evidence="2" id="KW-0732">Signal</keyword>
<dbReference type="Proteomes" id="UP000887564">
    <property type="component" value="Unplaced"/>
</dbReference>
<sequence>MESSISVIICIFVTILLSSLSLVLANNTVEIPLCKDAPNPTLKIVCSQLHRWDSAVRGHSSFQATWSSWSSSTTWSDSRSRWSQTSSSWTVWSAWSTYSDSEQHGQPHSRHRLEEPLQPSTRTGQLGTPSISIVSQPTSHDHMQPQMSGNTVYEQKNGDEFTQTSDIAPQPASGNAWNDGDDQIENDDNDSTWTSQHGEVVGGQQRDTFPPRRSFSSNTWPQKSHQVQKLQQFVAPDRTTTTISRTSTFSSSHTQQQQQHTSFKSVTHTGPAGRSRNSFVPQVQGPPRKFEKDLFSMNQDTVGPPGFQPASDRQRNLQRVLPPQVAGPPGLKPGEVAQARPGEFGSGRQLVSIGGQQANFGAQQVFPQTSPQLNTGVDRRWESQRRGNMGSG</sequence>
<proteinExistence type="predicted"/>
<feature type="compositionally biased region" description="Polar residues" evidence="1">
    <location>
        <begin position="145"/>
        <end position="176"/>
    </location>
</feature>
<feature type="compositionally biased region" description="Polar residues" evidence="1">
    <location>
        <begin position="118"/>
        <end position="138"/>
    </location>
</feature>
<dbReference type="WBParaSite" id="PEQ_0000970501-mRNA-1">
    <property type="protein sequence ID" value="PEQ_0000970501-mRNA-1"/>
    <property type="gene ID" value="PEQ_0000970501"/>
</dbReference>
<feature type="region of interest" description="Disordered" evidence="1">
    <location>
        <begin position="100"/>
        <end position="227"/>
    </location>
</feature>
<reference evidence="4" key="1">
    <citation type="submission" date="2022-11" db="UniProtKB">
        <authorList>
            <consortium name="WormBaseParasite"/>
        </authorList>
    </citation>
    <scope>IDENTIFICATION</scope>
</reference>
<accession>A0A914RT83</accession>
<feature type="compositionally biased region" description="Polar residues" evidence="1">
    <location>
        <begin position="214"/>
        <end position="227"/>
    </location>
</feature>
<evidence type="ECO:0000256" key="1">
    <source>
        <dbReference type="SAM" id="MobiDB-lite"/>
    </source>
</evidence>
<organism evidence="3 4">
    <name type="scientific">Parascaris equorum</name>
    <name type="common">Equine roundworm</name>
    <dbReference type="NCBI Taxonomy" id="6256"/>
    <lineage>
        <taxon>Eukaryota</taxon>
        <taxon>Metazoa</taxon>
        <taxon>Ecdysozoa</taxon>
        <taxon>Nematoda</taxon>
        <taxon>Chromadorea</taxon>
        <taxon>Rhabditida</taxon>
        <taxon>Spirurina</taxon>
        <taxon>Ascaridomorpha</taxon>
        <taxon>Ascaridoidea</taxon>
        <taxon>Ascarididae</taxon>
        <taxon>Parascaris</taxon>
    </lineage>
</organism>
<feature type="region of interest" description="Disordered" evidence="1">
    <location>
        <begin position="322"/>
        <end position="349"/>
    </location>
</feature>
<dbReference type="AlphaFoldDB" id="A0A914RT83"/>
<evidence type="ECO:0000313" key="3">
    <source>
        <dbReference type="Proteomes" id="UP000887564"/>
    </source>
</evidence>
<protein>
    <submittedName>
        <fullName evidence="4">Uncharacterized protein</fullName>
    </submittedName>
</protein>
<feature type="chain" id="PRO_5037033369" evidence="2">
    <location>
        <begin position="26"/>
        <end position="392"/>
    </location>
</feature>
<evidence type="ECO:0000256" key="2">
    <source>
        <dbReference type="SAM" id="SignalP"/>
    </source>
</evidence>
<feature type="compositionally biased region" description="Low complexity" evidence="1">
    <location>
        <begin position="244"/>
        <end position="263"/>
    </location>
</feature>
<evidence type="ECO:0000313" key="4">
    <source>
        <dbReference type="WBParaSite" id="PEQ_0000970501-mRNA-1"/>
    </source>
</evidence>
<feature type="compositionally biased region" description="Polar residues" evidence="1">
    <location>
        <begin position="364"/>
        <end position="375"/>
    </location>
</feature>
<feature type="compositionally biased region" description="Acidic residues" evidence="1">
    <location>
        <begin position="179"/>
        <end position="190"/>
    </location>
</feature>
<feature type="region of interest" description="Disordered" evidence="1">
    <location>
        <begin position="364"/>
        <end position="392"/>
    </location>
</feature>
<feature type="signal peptide" evidence="2">
    <location>
        <begin position="1"/>
        <end position="25"/>
    </location>
</feature>
<feature type="region of interest" description="Disordered" evidence="1">
    <location>
        <begin position="244"/>
        <end position="289"/>
    </location>
</feature>
<keyword evidence="3" id="KW-1185">Reference proteome</keyword>
<name>A0A914RT83_PAREQ</name>